<comment type="function">
    <text evidence="1">Required for the efficient initiation of filament assembly.</text>
</comment>
<evidence type="ECO:0000256" key="2">
    <source>
        <dbReference type="ARBA" id="ARBA00007703"/>
    </source>
</evidence>
<reference evidence="4 5" key="1">
    <citation type="submission" date="2018-05" db="EMBL/GenBank/DDBJ databases">
        <title>Genomic Encyclopedia of Type Strains, Phase IV (KMG-IV): sequencing the most valuable type-strain genomes for metagenomic binning, comparative biology and taxonomic classification.</title>
        <authorList>
            <person name="Goeker M."/>
        </authorList>
    </citation>
    <scope>NUCLEOTIDE SEQUENCE [LARGE SCALE GENOMIC DNA]</scope>
    <source>
        <strain evidence="4 5">DSM 25350</strain>
    </source>
</reference>
<organism evidence="4 5">
    <name type="scientific">Pleionea mediterranea</name>
    <dbReference type="NCBI Taxonomy" id="523701"/>
    <lineage>
        <taxon>Bacteria</taxon>
        <taxon>Pseudomonadati</taxon>
        <taxon>Pseudomonadota</taxon>
        <taxon>Gammaproteobacteria</taxon>
        <taxon>Oceanospirillales</taxon>
        <taxon>Pleioneaceae</taxon>
        <taxon>Pleionea</taxon>
    </lineage>
</organism>
<dbReference type="InterPro" id="IPR007809">
    <property type="entry name" value="FlgN-like"/>
</dbReference>
<accession>A0A316FM01</accession>
<dbReference type="RefSeq" id="WP_109763996.1">
    <property type="nucleotide sequence ID" value="NZ_QGGU01000008.1"/>
</dbReference>
<name>A0A316FM01_9GAMM</name>
<dbReference type="SUPFAM" id="SSF140566">
    <property type="entry name" value="FlgN-like"/>
    <property type="match status" value="1"/>
</dbReference>
<gene>
    <name evidence="4" type="ORF">C8D97_108104</name>
</gene>
<protein>
    <submittedName>
        <fullName evidence="4">Flagellar biosynthesis/type III secretory pathway chaperone</fullName>
    </submittedName>
</protein>
<dbReference type="EMBL" id="QGGU01000008">
    <property type="protein sequence ID" value="PWK49195.1"/>
    <property type="molecule type" value="Genomic_DNA"/>
</dbReference>
<dbReference type="Gene3D" id="1.20.58.300">
    <property type="entry name" value="FlgN-like"/>
    <property type="match status" value="1"/>
</dbReference>
<dbReference type="Pfam" id="PF05130">
    <property type="entry name" value="FlgN"/>
    <property type="match status" value="1"/>
</dbReference>
<sequence>MLDSNVTNFLKTAMSREETLCQTLFELLADEQKCYETQNIDEISTILKEKSKLLDELEKSSEHRLAVFGIKSLLKNHQDIYEQQIANNTELLDQWKSLKTAMFRCKTQNEINGRIIDLSQKSLERTVNIFKQSLRPNNLTTYSSKGKAQQTQLHISSAKA</sequence>
<dbReference type="OrthoDB" id="5734604at2"/>
<comment type="similarity">
    <text evidence="2">Belongs to the FlgN family.</text>
</comment>
<keyword evidence="3" id="KW-1005">Bacterial flagellum biogenesis</keyword>
<evidence type="ECO:0000313" key="5">
    <source>
        <dbReference type="Proteomes" id="UP000245790"/>
    </source>
</evidence>
<evidence type="ECO:0000313" key="4">
    <source>
        <dbReference type="EMBL" id="PWK49195.1"/>
    </source>
</evidence>
<dbReference type="InterPro" id="IPR036679">
    <property type="entry name" value="FlgN-like_sf"/>
</dbReference>
<dbReference type="Proteomes" id="UP000245790">
    <property type="component" value="Unassembled WGS sequence"/>
</dbReference>
<keyword evidence="4" id="KW-0282">Flagellum</keyword>
<dbReference type="GO" id="GO:0044780">
    <property type="term" value="P:bacterial-type flagellum assembly"/>
    <property type="evidence" value="ECO:0007669"/>
    <property type="project" value="InterPro"/>
</dbReference>
<dbReference type="AlphaFoldDB" id="A0A316FM01"/>
<evidence type="ECO:0000256" key="3">
    <source>
        <dbReference type="ARBA" id="ARBA00022795"/>
    </source>
</evidence>
<keyword evidence="4" id="KW-0966">Cell projection</keyword>
<keyword evidence="5" id="KW-1185">Reference proteome</keyword>
<evidence type="ECO:0000256" key="1">
    <source>
        <dbReference type="ARBA" id="ARBA00002397"/>
    </source>
</evidence>
<keyword evidence="4" id="KW-0969">Cilium</keyword>
<proteinExistence type="inferred from homology"/>
<comment type="caution">
    <text evidence="4">The sequence shown here is derived from an EMBL/GenBank/DDBJ whole genome shotgun (WGS) entry which is preliminary data.</text>
</comment>